<dbReference type="GO" id="GO:0055052">
    <property type="term" value="C:ATP-binding cassette (ABC) transporter complex, substrate-binding subunit-containing"/>
    <property type="evidence" value="ECO:0007669"/>
    <property type="project" value="TreeGrafter"/>
</dbReference>
<accession>A0A8J8CKZ8</accession>
<keyword evidence="6" id="KW-1185">Reference proteome</keyword>
<proteinExistence type="inferred from homology"/>
<evidence type="ECO:0000256" key="2">
    <source>
        <dbReference type="ARBA" id="ARBA00022448"/>
    </source>
</evidence>
<dbReference type="Pfam" id="PF13416">
    <property type="entry name" value="SBP_bac_8"/>
    <property type="match status" value="1"/>
</dbReference>
<keyword evidence="3 4" id="KW-0732">Signal</keyword>
<evidence type="ECO:0000256" key="4">
    <source>
        <dbReference type="SAM" id="SignalP"/>
    </source>
</evidence>
<evidence type="ECO:0000313" key="6">
    <source>
        <dbReference type="Proteomes" id="UP000646053"/>
    </source>
</evidence>
<dbReference type="EMBL" id="WVIE01000007">
    <property type="protein sequence ID" value="NDJ17180.1"/>
    <property type="molecule type" value="Genomic_DNA"/>
</dbReference>
<comment type="caution">
    <text evidence="5">The sequence shown here is derived from an EMBL/GenBank/DDBJ whole genome shotgun (WGS) entry which is preliminary data.</text>
</comment>
<dbReference type="Gene3D" id="3.40.190.10">
    <property type="entry name" value="Periplasmic binding protein-like II"/>
    <property type="match status" value="1"/>
</dbReference>
<name>A0A8J8CKZ8_9CYAN</name>
<dbReference type="InterPro" id="IPR006059">
    <property type="entry name" value="SBP"/>
</dbReference>
<evidence type="ECO:0000313" key="5">
    <source>
        <dbReference type="EMBL" id="NDJ17180.1"/>
    </source>
</evidence>
<comment type="similarity">
    <text evidence="1">Belongs to the bacterial solute-binding protein 1 family.</text>
</comment>
<gene>
    <name evidence="5" type="ORF">GS601_07735</name>
</gene>
<dbReference type="SUPFAM" id="SSF53850">
    <property type="entry name" value="Periplasmic binding protein-like II"/>
    <property type="match status" value="1"/>
</dbReference>
<evidence type="ECO:0000256" key="1">
    <source>
        <dbReference type="ARBA" id="ARBA00008520"/>
    </source>
</evidence>
<dbReference type="GO" id="GO:0015768">
    <property type="term" value="P:maltose transport"/>
    <property type="evidence" value="ECO:0007669"/>
    <property type="project" value="TreeGrafter"/>
</dbReference>
<dbReference type="PANTHER" id="PTHR30061:SF50">
    <property type="entry name" value="MALTOSE_MALTODEXTRIN-BINDING PERIPLASMIC PROTEIN"/>
    <property type="match status" value="1"/>
</dbReference>
<keyword evidence="2" id="KW-0813">Transport</keyword>
<dbReference type="AlphaFoldDB" id="A0A8J8CKZ8"/>
<dbReference type="PANTHER" id="PTHR30061">
    <property type="entry name" value="MALTOSE-BINDING PERIPLASMIC PROTEIN"/>
    <property type="match status" value="1"/>
</dbReference>
<feature type="signal peptide" evidence="4">
    <location>
        <begin position="1"/>
        <end position="29"/>
    </location>
</feature>
<reference evidence="5" key="1">
    <citation type="submission" date="2019-12" db="EMBL/GenBank/DDBJ databases">
        <title>High-Quality draft genome sequences of three cyanobacteria isolated from the limestone walls of the Old Cathedral of Coimbra.</title>
        <authorList>
            <person name="Tiago I."/>
            <person name="Soares F."/>
            <person name="Portugal A."/>
        </authorList>
    </citation>
    <scope>NUCLEOTIDE SEQUENCE</scope>
    <source>
        <strain evidence="5">A</strain>
    </source>
</reference>
<dbReference type="GO" id="GO:1901982">
    <property type="term" value="F:maltose binding"/>
    <property type="evidence" value="ECO:0007669"/>
    <property type="project" value="TreeGrafter"/>
</dbReference>
<dbReference type="PROSITE" id="PS51257">
    <property type="entry name" value="PROKAR_LIPOPROTEIN"/>
    <property type="match status" value="1"/>
</dbReference>
<dbReference type="CDD" id="cd14748">
    <property type="entry name" value="PBP2_UgpB"/>
    <property type="match status" value="1"/>
</dbReference>
<organism evidence="5 6">
    <name type="scientific">Myxacorys almedinensis A</name>
    <dbReference type="NCBI Taxonomy" id="2690445"/>
    <lineage>
        <taxon>Bacteria</taxon>
        <taxon>Bacillati</taxon>
        <taxon>Cyanobacteriota</taxon>
        <taxon>Cyanophyceae</taxon>
        <taxon>Leptolyngbyales</taxon>
        <taxon>Leptolyngbyaceae</taxon>
        <taxon>Myxacorys</taxon>
        <taxon>Myxacorys almedinensis</taxon>
    </lineage>
</organism>
<sequence length="418" mass="46627">MKNWVSRWTCFGLFLLLFSCQLKSRNANAPIEITLSGWQSNPNESKLLASVINDFEIKHPNIKVKREVINSQYMDVIKTRLIGDVAPDVFYLEAFEAPMLMKSGVLEPLNAYITPSYDLADFEPSLLTAFQQNGKLYGVPKDFSTLALFYNTTAFQNAKLAQPPKTWAELTQHAKQLTVDTNRDGKPDRYGMGIAPELPRQLFMIQAFGGRLTDHNNYASFATPNAVKGLQLLVDQYRRDRTVAQPSDVGANSNSEAFGQGKIAMAIEGAWAIPYLKETFPDLKFAIAEVPTLNGKKGTMAFTVAYVMNRQSKHKDAAWKLIEFLTSKDGMKSWATEGLALPSRQSVAAALKYDRDPLYAPLATGATYATIWQSGETLPTVMTSFDNQFISALLGQQPLKDAMKKAQDTANREIYWSN</sequence>
<dbReference type="Proteomes" id="UP000646053">
    <property type="component" value="Unassembled WGS sequence"/>
</dbReference>
<evidence type="ECO:0000256" key="3">
    <source>
        <dbReference type="ARBA" id="ARBA00022729"/>
    </source>
</evidence>
<dbReference type="GO" id="GO:0042956">
    <property type="term" value="P:maltodextrin transmembrane transport"/>
    <property type="evidence" value="ECO:0007669"/>
    <property type="project" value="TreeGrafter"/>
</dbReference>
<protein>
    <submittedName>
        <fullName evidence="5">Extracellular solute-binding protein</fullName>
    </submittedName>
</protein>
<feature type="chain" id="PRO_5035244497" evidence="4">
    <location>
        <begin position="30"/>
        <end position="418"/>
    </location>
</feature>